<proteinExistence type="inferred from homology"/>
<dbReference type="PANTHER" id="PTHR34975:SF2">
    <property type="entry name" value="SPORE GERMINATION PROTEIN A2"/>
    <property type="match status" value="1"/>
</dbReference>
<feature type="transmembrane region" description="Helical" evidence="8">
    <location>
        <begin position="54"/>
        <end position="73"/>
    </location>
</feature>
<feature type="transmembrane region" description="Helical" evidence="8">
    <location>
        <begin position="94"/>
        <end position="113"/>
    </location>
</feature>
<evidence type="ECO:0000313" key="10">
    <source>
        <dbReference type="Proteomes" id="UP000290921"/>
    </source>
</evidence>
<evidence type="ECO:0000256" key="7">
    <source>
        <dbReference type="ARBA" id="ARBA00023136"/>
    </source>
</evidence>
<evidence type="ECO:0000256" key="5">
    <source>
        <dbReference type="ARBA" id="ARBA00022692"/>
    </source>
</evidence>
<dbReference type="Pfam" id="PF03845">
    <property type="entry name" value="Spore_permease"/>
    <property type="match status" value="1"/>
</dbReference>
<name>A0A4Q0VDC3_CLOTA</name>
<feature type="transmembrane region" description="Helical" evidence="8">
    <location>
        <begin position="347"/>
        <end position="369"/>
    </location>
</feature>
<protein>
    <submittedName>
        <fullName evidence="9">Spore gernimation protein</fullName>
    </submittedName>
</protein>
<keyword evidence="7 8" id="KW-0472">Membrane</keyword>
<evidence type="ECO:0000313" key="9">
    <source>
        <dbReference type="EMBL" id="RXI48277.1"/>
    </source>
</evidence>
<keyword evidence="6 8" id="KW-1133">Transmembrane helix</keyword>
<evidence type="ECO:0000256" key="4">
    <source>
        <dbReference type="ARBA" id="ARBA00022544"/>
    </source>
</evidence>
<dbReference type="EMBL" id="QMAP01000007">
    <property type="protein sequence ID" value="RXI48277.1"/>
    <property type="molecule type" value="Genomic_DNA"/>
</dbReference>
<feature type="transmembrane region" description="Helical" evidence="8">
    <location>
        <begin position="27"/>
        <end position="48"/>
    </location>
</feature>
<dbReference type="PANTHER" id="PTHR34975">
    <property type="entry name" value="SPORE GERMINATION PROTEIN A2"/>
    <property type="match status" value="1"/>
</dbReference>
<comment type="subcellular location">
    <subcellularLocation>
        <location evidence="1">Membrane</location>
        <topology evidence="1">Multi-pass membrane protein</topology>
    </subcellularLocation>
</comment>
<dbReference type="NCBIfam" id="TIGR00912">
    <property type="entry name" value="2A0309"/>
    <property type="match status" value="1"/>
</dbReference>
<gene>
    <name evidence="9" type="ORF">DP130_09300</name>
</gene>
<comment type="similarity">
    <text evidence="2">Belongs to the amino acid-polyamine-organocation (APC) superfamily. Spore germination protein (SGP) (TC 2.A.3.9) family.</text>
</comment>
<keyword evidence="4" id="KW-0309">Germination</keyword>
<evidence type="ECO:0000256" key="8">
    <source>
        <dbReference type="SAM" id="Phobius"/>
    </source>
</evidence>
<keyword evidence="3" id="KW-0813">Transport</keyword>
<feature type="transmembrane region" description="Helical" evidence="8">
    <location>
        <begin position="231"/>
        <end position="254"/>
    </location>
</feature>
<feature type="transmembrane region" description="Helical" evidence="8">
    <location>
        <begin position="284"/>
        <end position="306"/>
    </location>
</feature>
<feature type="transmembrane region" description="Helical" evidence="8">
    <location>
        <begin position="155"/>
        <end position="178"/>
    </location>
</feature>
<sequence length="377" mass="43679">MLLINNFNKIFHDIKGDFLDNINAKHLFFIISAITIVSLKTYPTIFIRNAGRDSWIVVIIASLIILFSFIFMLKTSLKTNTFDFYDIYTSSFGKILGTILHFAFVFSLFLTLIECAGIESSSMHANILLDTPTWYIALFIVFTAIYPVKKGHLSVLAVTIIGIVLMILAGINLAILTSSYKKYKYLFPILENGLNKNHFLALLKVLGLYAHIVIFFPYLKFVHNKNKIFKVSIWSLIFVIQMQIIAIVGILSTFEINHAKNLIYPKLLQTQLISYWRFIESGEFFVMLQTVGGWYVKYVLVLNILNKSFEKIFTENKYLIFIVNIYSYIFTSFLTQKLLRFFDFLNFYSIISFINFLLIPFIAFTILYLKNNKSISS</sequence>
<dbReference type="Proteomes" id="UP000290921">
    <property type="component" value="Unassembled WGS sequence"/>
</dbReference>
<keyword evidence="5 8" id="KW-0812">Transmembrane</keyword>
<evidence type="ECO:0000256" key="1">
    <source>
        <dbReference type="ARBA" id="ARBA00004141"/>
    </source>
</evidence>
<dbReference type="GO" id="GO:0016020">
    <property type="term" value="C:membrane"/>
    <property type="evidence" value="ECO:0007669"/>
    <property type="project" value="UniProtKB-SubCell"/>
</dbReference>
<feature type="transmembrane region" description="Helical" evidence="8">
    <location>
        <begin position="133"/>
        <end position="148"/>
    </location>
</feature>
<reference evidence="9 10" key="1">
    <citation type="submission" date="2018-06" db="EMBL/GenBank/DDBJ databases">
        <title>Genome conservation of Clostridium tetani.</title>
        <authorList>
            <person name="Bruggemann H."/>
            <person name="Popoff M.R."/>
        </authorList>
    </citation>
    <scope>NUCLEOTIDE SEQUENCE [LARGE SCALE GENOMIC DNA]</scope>
    <source>
        <strain evidence="9 10">2017.061</strain>
    </source>
</reference>
<feature type="transmembrane region" description="Helical" evidence="8">
    <location>
        <begin position="198"/>
        <end position="219"/>
    </location>
</feature>
<dbReference type="GO" id="GO:0009847">
    <property type="term" value="P:spore germination"/>
    <property type="evidence" value="ECO:0007669"/>
    <property type="project" value="InterPro"/>
</dbReference>
<accession>A0A4Q0VDC3</accession>
<evidence type="ECO:0000256" key="6">
    <source>
        <dbReference type="ARBA" id="ARBA00022989"/>
    </source>
</evidence>
<evidence type="ECO:0000256" key="3">
    <source>
        <dbReference type="ARBA" id="ARBA00022448"/>
    </source>
</evidence>
<organism evidence="9 10">
    <name type="scientific">Clostridium tetani</name>
    <dbReference type="NCBI Taxonomy" id="1513"/>
    <lineage>
        <taxon>Bacteria</taxon>
        <taxon>Bacillati</taxon>
        <taxon>Bacillota</taxon>
        <taxon>Clostridia</taxon>
        <taxon>Eubacteriales</taxon>
        <taxon>Clostridiaceae</taxon>
        <taxon>Clostridium</taxon>
    </lineage>
</organism>
<evidence type="ECO:0000256" key="2">
    <source>
        <dbReference type="ARBA" id="ARBA00007998"/>
    </source>
</evidence>
<dbReference type="InterPro" id="IPR004761">
    <property type="entry name" value="Spore_GerAB"/>
</dbReference>
<dbReference type="AlphaFoldDB" id="A0A4Q0VDC3"/>
<comment type="caution">
    <text evidence="9">The sequence shown here is derived from an EMBL/GenBank/DDBJ whole genome shotgun (WGS) entry which is preliminary data.</text>
</comment>
<feature type="transmembrane region" description="Helical" evidence="8">
    <location>
        <begin position="318"/>
        <end position="335"/>
    </location>
</feature>